<sequence length="170" mass="18855">MRWEPFRIILIVATLSCLVILVHVRQPQARTRQLLGLGYLFGLSVILFTPLSFDGTAIYVMPAGVGQVNLSRLYLHGLGFIENIILTIPLGWGIKRHFHHYPLLGLGLTGLLVGASIESLQYFMSQHWLINRSSDINDVIANATGILIGGLVAATFQFVAQHRKTSVTDY</sequence>
<dbReference type="InterPro" id="IPR006976">
    <property type="entry name" value="VanZ-like"/>
</dbReference>
<feature type="domain" description="VanZ-like" evidence="2">
    <location>
        <begin position="39"/>
        <end position="155"/>
    </location>
</feature>
<accession>A0A0G9FBI8</accession>
<evidence type="ECO:0000313" key="8">
    <source>
        <dbReference type="Proteomes" id="UP000076882"/>
    </source>
</evidence>
<dbReference type="EMBL" id="LUXM01000033">
    <property type="protein sequence ID" value="KZU94270.1"/>
    <property type="molecule type" value="Genomic_DNA"/>
</dbReference>
<evidence type="ECO:0000313" key="7">
    <source>
        <dbReference type="Proteomes" id="UP000076872"/>
    </source>
</evidence>
<evidence type="ECO:0000313" key="10">
    <source>
        <dbReference type="Proteomes" id="UP000595466"/>
    </source>
</evidence>
<evidence type="ECO:0000313" key="4">
    <source>
        <dbReference type="EMBL" id="KZU94270.1"/>
    </source>
</evidence>
<feature type="transmembrane region" description="Helical" evidence="1">
    <location>
        <begin position="34"/>
        <end position="53"/>
    </location>
</feature>
<evidence type="ECO:0000313" key="9">
    <source>
        <dbReference type="Proteomes" id="UP000076989"/>
    </source>
</evidence>
<reference evidence="7 8" key="1">
    <citation type="submission" date="2016-03" db="EMBL/GenBank/DDBJ databases">
        <title>Comparative genomics of 54 Lactobacillus plantarum strains reveals genomic uncoupling from niche constraints.</title>
        <authorList>
            <person name="Martino M.E."/>
        </authorList>
    </citation>
    <scope>NUCLEOTIDE SEQUENCE [LARGE SCALE GENOMIC DNA]</scope>
    <source>
        <strain evidence="4 8">19.1</strain>
        <strain evidence="5 7">NAB2</strain>
        <strain evidence="3 9">Nizo2260</strain>
    </source>
</reference>
<dbReference type="Proteomes" id="UP000076872">
    <property type="component" value="Unassembled WGS sequence"/>
</dbReference>
<reference evidence="6 10" key="2">
    <citation type="submission" date="2020-12" db="EMBL/GenBank/DDBJ databases">
        <title>Whole genome sequencing of Lactobacillus plantarum PC518.</title>
        <authorList>
            <person name="Guo Q."/>
        </authorList>
    </citation>
    <scope>NUCLEOTIDE SEQUENCE [LARGE SCALE GENOMIC DNA]</scope>
    <source>
        <strain evidence="6 10">PC518</strain>
    </source>
</reference>
<feature type="transmembrane region" description="Helical" evidence="1">
    <location>
        <begin position="101"/>
        <end position="124"/>
    </location>
</feature>
<dbReference type="KEGG" id="lpb:SH83_03405"/>
<dbReference type="Proteomes" id="UP000076882">
    <property type="component" value="Unassembled WGS sequence"/>
</dbReference>
<dbReference type="Pfam" id="PF04892">
    <property type="entry name" value="VanZ"/>
    <property type="match status" value="1"/>
</dbReference>
<evidence type="ECO:0000256" key="1">
    <source>
        <dbReference type="SAM" id="Phobius"/>
    </source>
</evidence>
<dbReference type="Proteomes" id="UP000076989">
    <property type="component" value="Unassembled WGS sequence"/>
</dbReference>
<dbReference type="GeneID" id="77217357"/>
<dbReference type="EMBL" id="LUXO01000033">
    <property type="protein sequence ID" value="KZV01587.1"/>
    <property type="molecule type" value="Genomic_DNA"/>
</dbReference>
<keyword evidence="1" id="KW-0812">Transmembrane</keyword>
<proteinExistence type="predicted"/>
<feature type="transmembrane region" description="Helical" evidence="1">
    <location>
        <begin position="73"/>
        <end position="94"/>
    </location>
</feature>
<keyword evidence="1" id="KW-0472">Membrane</keyword>
<keyword evidence="1" id="KW-1133">Transmembrane helix</keyword>
<evidence type="ECO:0000313" key="5">
    <source>
        <dbReference type="EMBL" id="KZV01587.1"/>
    </source>
</evidence>
<dbReference type="AlphaFoldDB" id="A0A0G9FBI8"/>
<evidence type="ECO:0000313" key="6">
    <source>
        <dbReference type="EMBL" id="QQM60379.1"/>
    </source>
</evidence>
<feature type="transmembrane region" description="Helical" evidence="1">
    <location>
        <begin position="139"/>
        <end position="160"/>
    </location>
</feature>
<name>A0A0G9FBI8_LACPN</name>
<organism evidence="4 8">
    <name type="scientific">Lactiplantibacillus plantarum</name>
    <name type="common">Lactobacillus plantarum</name>
    <dbReference type="NCBI Taxonomy" id="1590"/>
    <lineage>
        <taxon>Bacteria</taxon>
        <taxon>Bacillati</taxon>
        <taxon>Bacillota</taxon>
        <taxon>Bacilli</taxon>
        <taxon>Lactobacillales</taxon>
        <taxon>Lactobacillaceae</taxon>
        <taxon>Lactiplantibacillus</taxon>
    </lineage>
</organism>
<dbReference type="EMBL" id="CP066817">
    <property type="protein sequence ID" value="QQM60379.1"/>
    <property type="molecule type" value="Genomic_DNA"/>
</dbReference>
<dbReference type="PATRIC" id="fig|1590.142.peg.696"/>
<evidence type="ECO:0000259" key="2">
    <source>
        <dbReference type="Pfam" id="PF04892"/>
    </source>
</evidence>
<evidence type="ECO:0000313" key="3">
    <source>
        <dbReference type="EMBL" id="KZU01632.1"/>
    </source>
</evidence>
<dbReference type="EMBL" id="LUWI01000037">
    <property type="protein sequence ID" value="KZU01632.1"/>
    <property type="molecule type" value="Genomic_DNA"/>
</dbReference>
<gene>
    <name evidence="6" type="ORF">JH395_11690</name>
    <name evidence="4" type="ORF">Lp19_2244</name>
    <name evidence="5" type="ORF">NAB2_2207</name>
    <name evidence="3" type="ORF">Nizo2260_2872</name>
</gene>
<protein>
    <submittedName>
        <fullName evidence="3 4">Membrane protein</fullName>
    </submittedName>
    <submittedName>
        <fullName evidence="6">VanZ family protein</fullName>
    </submittedName>
</protein>
<dbReference type="Proteomes" id="UP000595466">
    <property type="component" value="Chromosome"/>
</dbReference>
<dbReference type="RefSeq" id="WP_003641092.1">
    <property type="nucleotide sequence ID" value="NZ_AP028153.1"/>
</dbReference>
<feature type="transmembrane region" description="Helical" evidence="1">
    <location>
        <begin position="6"/>
        <end position="22"/>
    </location>
</feature>